<name>A0A0V8RUV6_PYROC</name>
<dbReference type="EMBL" id="LNTB01000001">
    <property type="protein sequence ID" value="KSW11805.1"/>
    <property type="molecule type" value="Genomic_DNA"/>
</dbReference>
<dbReference type="Proteomes" id="UP000053352">
    <property type="component" value="Unassembled WGS sequence"/>
</dbReference>
<keyword evidence="2" id="KW-1185">Reference proteome</keyword>
<evidence type="ECO:0000313" key="1">
    <source>
        <dbReference type="EMBL" id="KSW11805.1"/>
    </source>
</evidence>
<accession>A0A0V8RUV6</accession>
<organism evidence="1 2">
    <name type="scientific">Pyrodictium occultum</name>
    <dbReference type="NCBI Taxonomy" id="2309"/>
    <lineage>
        <taxon>Archaea</taxon>
        <taxon>Thermoproteota</taxon>
        <taxon>Thermoprotei</taxon>
        <taxon>Desulfurococcales</taxon>
        <taxon>Pyrodictiaceae</taxon>
        <taxon>Pyrodictium</taxon>
    </lineage>
</organism>
<dbReference type="AlphaFoldDB" id="A0A0V8RUV6"/>
<protein>
    <submittedName>
        <fullName evidence="1">Uncharacterized protein</fullName>
    </submittedName>
</protein>
<dbReference type="OrthoDB" id="15522at2157"/>
<gene>
    <name evidence="1" type="ORF">CF15_03100</name>
</gene>
<dbReference type="RefSeq" id="WP_058370483.1">
    <property type="nucleotide sequence ID" value="NZ_LNTB01000001.1"/>
</dbReference>
<reference evidence="1 2" key="1">
    <citation type="submission" date="2015-11" db="EMBL/GenBank/DDBJ databases">
        <title>Genome sequence of Pyrodictium occultum PL-19, a marine hyperthermophilic archaeon isolated from Volcano, Italy.</title>
        <authorList>
            <person name="Utturkar S."/>
            <person name="Huber H."/>
            <person name="Leptihn S."/>
            <person name="Brown S."/>
            <person name="Stetter K.O."/>
            <person name="Podar M."/>
        </authorList>
    </citation>
    <scope>NUCLEOTIDE SEQUENCE [LARGE SCALE GENOMIC DNA]</scope>
    <source>
        <strain evidence="1 2">PL-19</strain>
    </source>
</reference>
<evidence type="ECO:0000313" key="2">
    <source>
        <dbReference type="Proteomes" id="UP000053352"/>
    </source>
</evidence>
<comment type="caution">
    <text evidence="1">The sequence shown here is derived from an EMBL/GenBank/DDBJ whole genome shotgun (WGS) entry which is preliminary data.</text>
</comment>
<dbReference type="STRING" id="2309.CF15_03100"/>
<proteinExistence type="predicted"/>
<sequence>MGEKGWQTLDPEIEECLERFRGLRSSLPRSREPFDLFLLEWAAFKRRAANVAAECLSRLLPGLVKSVYYLELADSYAGRDVDLVVDLDDRAMRVDLEEVEATLEALLSRLAEMAAIEVQVYTTSPSLFEVHIAARGVYGSRTLPGHSVQLLPRPGTGRGNL</sequence>